<sequence length="694" mass="73609">MRLPLVLFLCLCAVHGAAALSHSGFIVDLFCWDKAGHVAIDGADLDTNPEAHSVHCMVDIADCRANGFGLLEKKSDGSYDLKYKLDSAGNTKALEMLDALKAAEGGGRKNVLVHAEGTVGSDGETLSISSIMAGTGEEGHEEPEAGEVMHMGFLVDNFCWDKPGHVAIDGADLDTAPEDHSVHCMADIQDCRDNGFSLLEKKSDGTFMQKYVFDAAGNTKALALLDDLKAKEGADRKNVVVTAMGSVGSDGKTLSLSSLTAAKTSSGAGAETGVGVLTKGLTITRAEVDRDDDEIRVTIKSETNSWIAFGVTTSGGGMSGGGNGADIIVCTTEGAKRYWVTKRAKPTGGVAVSNARCTMMAGMSEMTFTRKLSAGTNEREITPGKTQSFIWAIGADGDTTAFNYHGSRGPVELDIGNLEGGTRSSKTNLWALWCHATFMAIAAGWCWPWGSAIAKVTKNVPGAAPGAWFNAHRMVQVAGWLFGIIGVGFSISYVENDSVHFFESHTIVGIIAFILATLQPFNAAIRPHPTAEGEKKTTARAAWEFVHKTSGWVAVWVGFGAMLSGGLLFLQRADKNDASPGVGVLGLALGMTGFFLFLCYAALSSAVPNNPISRAIVGAKSGYYPPEPAPARAVESVPMQAPQQQSYPEHQAPQQQMYPQQQAPQQIYPQQYTVNAPMGHAPAPVYGQPQAFMR</sequence>
<feature type="compositionally biased region" description="Low complexity" evidence="7">
    <location>
        <begin position="651"/>
        <end position="664"/>
    </location>
</feature>
<evidence type="ECO:0000313" key="11">
    <source>
        <dbReference type="EMBL" id="CAD8971053.1"/>
    </source>
</evidence>
<feature type="signal peptide" evidence="9">
    <location>
        <begin position="1"/>
        <end position="19"/>
    </location>
</feature>
<evidence type="ECO:0000256" key="6">
    <source>
        <dbReference type="ARBA" id="ARBA00023136"/>
    </source>
</evidence>
<dbReference type="SMART" id="SM00664">
    <property type="entry name" value="DoH"/>
    <property type="match status" value="1"/>
</dbReference>
<feature type="transmembrane region" description="Helical" evidence="8">
    <location>
        <begin position="477"/>
        <end position="494"/>
    </location>
</feature>
<accession>A0A6U2A9T1</accession>
<evidence type="ECO:0000256" key="4">
    <source>
        <dbReference type="ARBA" id="ARBA00022982"/>
    </source>
</evidence>
<protein>
    <recommendedName>
        <fullName evidence="10">Cytochrome b561 domain-containing protein</fullName>
    </recommendedName>
</protein>
<keyword evidence="6 8" id="KW-0472">Membrane</keyword>
<feature type="chain" id="PRO_5030159900" description="Cytochrome b561 domain-containing protein" evidence="9">
    <location>
        <begin position="20"/>
        <end position="694"/>
    </location>
</feature>
<keyword evidence="3 8" id="KW-0812">Transmembrane</keyword>
<dbReference type="Pfam" id="PF03351">
    <property type="entry name" value="DOMON"/>
    <property type="match status" value="1"/>
</dbReference>
<evidence type="ECO:0000256" key="2">
    <source>
        <dbReference type="ARBA" id="ARBA00022448"/>
    </source>
</evidence>
<reference evidence="11" key="1">
    <citation type="submission" date="2021-01" db="EMBL/GenBank/DDBJ databases">
        <authorList>
            <person name="Corre E."/>
            <person name="Pelletier E."/>
            <person name="Niang G."/>
            <person name="Scheremetjew M."/>
            <person name="Finn R."/>
            <person name="Kale V."/>
            <person name="Holt S."/>
            <person name="Cochrane G."/>
            <person name="Meng A."/>
            <person name="Brown T."/>
            <person name="Cohen L."/>
        </authorList>
    </citation>
    <scope>NUCLEOTIDE SEQUENCE</scope>
    <source>
        <strain evidence="11">CCMP644</strain>
    </source>
</reference>
<evidence type="ECO:0000256" key="3">
    <source>
        <dbReference type="ARBA" id="ARBA00022692"/>
    </source>
</evidence>
<comment type="subcellular location">
    <subcellularLocation>
        <location evidence="1">Membrane</location>
    </subcellularLocation>
</comment>
<keyword evidence="2" id="KW-0813">Transport</keyword>
<dbReference type="CDD" id="cd08760">
    <property type="entry name" value="Cyt_b561_FRRS1_like"/>
    <property type="match status" value="1"/>
</dbReference>
<dbReference type="GO" id="GO:0016020">
    <property type="term" value="C:membrane"/>
    <property type="evidence" value="ECO:0007669"/>
    <property type="project" value="UniProtKB-SubCell"/>
</dbReference>
<dbReference type="SMART" id="SM00665">
    <property type="entry name" value="B561"/>
    <property type="match status" value="1"/>
</dbReference>
<keyword evidence="9" id="KW-0732">Signal</keyword>
<feature type="domain" description="Cytochrome b561" evidence="10">
    <location>
        <begin position="399"/>
        <end position="605"/>
    </location>
</feature>
<organism evidence="11">
    <name type="scientific">Hemiselmis andersenii</name>
    <name type="common">Cryptophyte alga</name>
    <dbReference type="NCBI Taxonomy" id="464988"/>
    <lineage>
        <taxon>Eukaryota</taxon>
        <taxon>Cryptophyceae</taxon>
        <taxon>Cryptomonadales</taxon>
        <taxon>Hemiselmidaceae</taxon>
        <taxon>Hemiselmis</taxon>
    </lineage>
</organism>
<evidence type="ECO:0000256" key="8">
    <source>
        <dbReference type="SAM" id="Phobius"/>
    </source>
</evidence>
<evidence type="ECO:0000256" key="1">
    <source>
        <dbReference type="ARBA" id="ARBA00004370"/>
    </source>
</evidence>
<evidence type="ECO:0000256" key="5">
    <source>
        <dbReference type="ARBA" id="ARBA00022989"/>
    </source>
</evidence>
<dbReference type="CDD" id="cd09631">
    <property type="entry name" value="DOMON_DOH"/>
    <property type="match status" value="1"/>
</dbReference>
<evidence type="ECO:0000259" key="10">
    <source>
        <dbReference type="PROSITE" id="PS50939"/>
    </source>
</evidence>
<dbReference type="PANTHER" id="PTHR47281:SF1">
    <property type="entry name" value="OS09G0557700 PROTEIN"/>
    <property type="match status" value="1"/>
</dbReference>
<dbReference type="PROSITE" id="PS50939">
    <property type="entry name" value="CYTOCHROME_B561"/>
    <property type="match status" value="1"/>
</dbReference>
<dbReference type="InterPro" id="IPR045879">
    <property type="entry name" value="B561A"/>
</dbReference>
<dbReference type="AlphaFoldDB" id="A0A6U2A9T1"/>
<gene>
    <name evidence="11" type="ORF">HAND00432_LOCUS22052</name>
</gene>
<feature type="transmembrane region" description="Helical" evidence="8">
    <location>
        <begin position="551"/>
        <end position="570"/>
    </location>
</feature>
<dbReference type="InterPro" id="IPR005018">
    <property type="entry name" value="DOMON_domain"/>
</dbReference>
<dbReference type="PANTHER" id="PTHR47281">
    <property type="entry name" value="OS09G0557700 PROTEIN"/>
    <property type="match status" value="1"/>
</dbReference>
<feature type="transmembrane region" description="Helical" evidence="8">
    <location>
        <begin position="582"/>
        <end position="603"/>
    </location>
</feature>
<evidence type="ECO:0000256" key="7">
    <source>
        <dbReference type="SAM" id="MobiDB-lite"/>
    </source>
</evidence>
<dbReference type="InterPro" id="IPR045266">
    <property type="entry name" value="DOH_DOMON"/>
</dbReference>
<dbReference type="Gene3D" id="1.20.120.1770">
    <property type="match status" value="1"/>
</dbReference>
<name>A0A6U2A9T1_HEMAN</name>
<dbReference type="InterPro" id="IPR006593">
    <property type="entry name" value="Cyt_b561/ferric_Rdtase_TM"/>
</dbReference>
<keyword evidence="4" id="KW-0249">Electron transport</keyword>
<feature type="region of interest" description="Disordered" evidence="7">
    <location>
        <begin position="633"/>
        <end position="664"/>
    </location>
</feature>
<dbReference type="EMBL" id="HBFX01036604">
    <property type="protein sequence ID" value="CAD8971053.1"/>
    <property type="molecule type" value="Transcribed_RNA"/>
</dbReference>
<proteinExistence type="predicted"/>
<keyword evidence="5 8" id="KW-1133">Transmembrane helix</keyword>
<feature type="transmembrane region" description="Helical" evidence="8">
    <location>
        <begin position="506"/>
        <end position="525"/>
    </location>
</feature>
<evidence type="ECO:0000256" key="9">
    <source>
        <dbReference type="SAM" id="SignalP"/>
    </source>
</evidence>